<keyword evidence="1" id="KW-1133">Transmembrane helix</keyword>
<dbReference type="RefSeq" id="WP_112881199.1">
    <property type="nucleotide sequence ID" value="NZ_QLUW01000001.1"/>
</dbReference>
<evidence type="ECO:0000256" key="1">
    <source>
        <dbReference type="SAM" id="Phobius"/>
    </source>
</evidence>
<keyword evidence="3" id="KW-1185">Reference proteome</keyword>
<protein>
    <submittedName>
        <fullName evidence="2">Uncharacterized protein</fullName>
    </submittedName>
</protein>
<dbReference type="AlphaFoldDB" id="A0A328UCN1"/>
<sequence length="66" mass="7300">MTTVDVSEISAALFITGAVFIMLIFSLLSLGILKMFQQRFRAGWYSFAGAVVSGIAFGFILNQWFV</sequence>
<feature type="transmembrane region" description="Helical" evidence="1">
    <location>
        <begin position="12"/>
        <end position="33"/>
    </location>
</feature>
<comment type="caution">
    <text evidence="2">The sequence shown here is derived from an EMBL/GenBank/DDBJ whole genome shotgun (WGS) entry which is preliminary data.</text>
</comment>
<organism evidence="2 3">
    <name type="scientific">Paenibacillus montanisoli</name>
    <dbReference type="NCBI Taxonomy" id="2081970"/>
    <lineage>
        <taxon>Bacteria</taxon>
        <taxon>Bacillati</taxon>
        <taxon>Bacillota</taxon>
        <taxon>Bacilli</taxon>
        <taxon>Bacillales</taxon>
        <taxon>Paenibacillaceae</taxon>
        <taxon>Paenibacillus</taxon>
    </lineage>
</organism>
<feature type="transmembrane region" description="Helical" evidence="1">
    <location>
        <begin position="45"/>
        <end position="65"/>
    </location>
</feature>
<reference evidence="2 3" key="1">
    <citation type="submission" date="2018-06" db="EMBL/GenBank/DDBJ databases">
        <title>Paenibacillus montanisoli sp. nov., isolated from mountain area soil.</title>
        <authorList>
            <person name="Wu M."/>
        </authorList>
    </citation>
    <scope>NUCLEOTIDE SEQUENCE [LARGE SCALE GENOMIC DNA]</scope>
    <source>
        <strain evidence="2 3">RA17</strain>
    </source>
</reference>
<evidence type="ECO:0000313" key="3">
    <source>
        <dbReference type="Proteomes" id="UP000249260"/>
    </source>
</evidence>
<name>A0A328UCN1_9BACL</name>
<dbReference type="OrthoDB" id="2664893at2"/>
<keyword evidence="1" id="KW-0812">Transmembrane</keyword>
<dbReference type="Proteomes" id="UP000249260">
    <property type="component" value="Unassembled WGS sequence"/>
</dbReference>
<dbReference type="EMBL" id="QLUW01000001">
    <property type="protein sequence ID" value="RAP78074.1"/>
    <property type="molecule type" value="Genomic_DNA"/>
</dbReference>
<gene>
    <name evidence="2" type="ORF">DL346_06435</name>
</gene>
<proteinExistence type="predicted"/>
<accession>A0A328UCN1</accession>
<evidence type="ECO:0000313" key="2">
    <source>
        <dbReference type="EMBL" id="RAP78074.1"/>
    </source>
</evidence>
<keyword evidence="1" id="KW-0472">Membrane</keyword>